<dbReference type="EMBL" id="JRKL02006372">
    <property type="protein sequence ID" value="KAF3949021.1"/>
    <property type="molecule type" value="Genomic_DNA"/>
</dbReference>
<protein>
    <submittedName>
        <fullName evidence="1">Uncharacterized protein</fullName>
    </submittedName>
</protein>
<dbReference type="OrthoDB" id="10397514at2759"/>
<organism evidence="1 2">
    <name type="scientific">Castanea mollissima</name>
    <name type="common">Chinese chestnut</name>
    <dbReference type="NCBI Taxonomy" id="60419"/>
    <lineage>
        <taxon>Eukaryota</taxon>
        <taxon>Viridiplantae</taxon>
        <taxon>Streptophyta</taxon>
        <taxon>Embryophyta</taxon>
        <taxon>Tracheophyta</taxon>
        <taxon>Spermatophyta</taxon>
        <taxon>Magnoliopsida</taxon>
        <taxon>eudicotyledons</taxon>
        <taxon>Gunneridae</taxon>
        <taxon>Pentapetalae</taxon>
        <taxon>rosids</taxon>
        <taxon>fabids</taxon>
        <taxon>Fagales</taxon>
        <taxon>Fagaceae</taxon>
        <taxon>Castanea</taxon>
    </lineage>
</organism>
<keyword evidence="2" id="KW-1185">Reference proteome</keyword>
<dbReference type="Proteomes" id="UP000737018">
    <property type="component" value="Unassembled WGS sequence"/>
</dbReference>
<evidence type="ECO:0000313" key="1">
    <source>
        <dbReference type="EMBL" id="KAF3949021.1"/>
    </source>
</evidence>
<comment type="caution">
    <text evidence="1">The sequence shown here is derived from an EMBL/GenBank/DDBJ whole genome shotgun (WGS) entry which is preliminary data.</text>
</comment>
<name>A0A8J4QM56_9ROSI</name>
<evidence type="ECO:0000313" key="2">
    <source>
        <dbReference type="Proteomes" id="UP000737018"/>
    </source>
</evidence>
<sequence>MEAANHLNSVCKSAKDHALQGYSSIVTCAIDEEGFHNGNMKGGPEGEGRLDRNSQIFFSVCTCPICKADSTSADLKERWKQAIWSERAKAKKIFHLRLCK</sequence>
<accession>A0A8J4QM56</accession>
<proteinExistence type="predicted"/>
<reference evidence="1" key="1">
    <citation type="submission" date="2020-03" db="EMBL/GenBank/DDBJ databases">
        <title>Castanea mollissima Vanexum genome sequencing.</title>
        <authorList>
            <person name="Staton M."/>
        </authorList>
    </citation>
    <scope>NUCLEOTIDE SEQUENCE</scope>
    <source>
        <tissue evidence="1">Leaf</tissue>
    </source>
</reference>
<gene>
    <name evidence="1" type="ORF">CMV_025048</name>
</gene>
<dbReference type="AlphaFoldDB" id="A0A8J4QM56"/>